<keyword evidence="1" id="KW-0560">Oxidoreductase</keyword>
<dbReference type="SUPFAM" id="SSF50475">
    <property type="entry name" value="FMN-binding split barrel"/>
    <property type="match status" value="1"/>
</dbReference>
<dbReference type="EMBL" id="BNDY01000017">
    <property type="protein sequence ID" value="GHI40971.1"/>
    <property type="molecule type" value="Genomic_DNA"/>
</dbReference>
<sequence length="166" mass="18156">MSAVQEFLDRLDYPMYVVTAAAGEERAGCLVGFASQCSMVPVRFMVWLSTANRTYRVACSADFLAVHLLSRAQYDLAEHFGGRTGDEVDKFADVAWHEGPAGTVLLDEAPDWFVGRVERRTDGGDHVGFLLSPLEDAAPELRAPDWQPFRLSDSEGIEAGHPVPGA</sequence>
<evidence type="ECO:0000313" key="3">
    <source>
        <dbReference type="EMBL" id="GHI40971.1"/>
    </source>
</evidence>
<evidence type="ECO:0000259" key="2">
    <source>
        <dbReference type="SMART" id="SM00903"/>
    </source>
</evidence>
<dbReference type="SMART" id="SM00903">
    <property type="entry name" value="Flavin_Reduct"/>
    <property type="match status" value="1"/>
</dbReference>
<dbReference type="InterPro" id="IPR002563">
    <property type="entry name" value="Flavin_Rdtase-like_dom"/>
</dbReference>
<evidence type="ECO:0000256" key="1">
    <source>
        <dbReference type="ARBA" id="ARBA00023002"/>
    </source>
</evidence>
<gene>
    <name evidence="3" type="ORF">Sviol_53790</name>
</gene>
<comment type="caution">
    <text evidence="3">The sequence shown here is derived from an EMBL/GenBank/DDBJ whole genome shotgun (WGS) entry which is preliminary data.</text>
</comment>
<evidence type="ECO:0000313" key="4">
    <source>
        <dbReference type="Proteomes" id="UP001050808"/>
    </source>
</evidence>
<protein>
    <submittedName>
        <fullName evidence="3">Oxidoreductase</fullName>
    </submittedName>
</protein>
<dbReference type="Pfam" id="PF01613">
    <property type="entry name" value="Flavin_Reduct"/>
    <property type="match status" value="1"/>
</dbReference>
<dbReference type="PANTHER" id="PTHR30466">
    <property type="entry name" value="FLAVIN REDUCTASE"/>
    <property type="match status" value="1"/>
</dbReference>
<dbReference type="Gene3D" id="2.30.110.10">
    <property type="entry name" value="Electron Transport, Fmn-binding Protein, Chain A"/>
    <property type="match status" value="1"/>
</dbReference>
<proteinExistence type="predicted"/>
<name>A0ABQ3QUL4_9ACTN</name>
<accession>A0ABQ3QUL4</accession>
<dbReference type="RefSeq" id="WP_226599491.1">
    <property type="nucleotide sequence ID" value="NZ_BMUA01000005.1"/>
</dbReference>
<dbReference type="InterPro" id="IPR050268">
    <property type="entry name" value="NADH-dep_flavin_reductase"/>
</dbReference>
<feature type="domain" description="Flavin reductase like" evidence="2">
    <location>
        <begin position="8"/>
        <end position="153"/>
    </location>
</feature>
<dbReference type="PANTHER" id="PTHR30466:SF15">
    <property type="entry name" value="POSSIBLE OXIDOREDUCTASE"/>
    <property type="match status" value="1"/>
</dbReference>
<dbReference type="InterPro" id="IPR012349">
    <property type="entry name" value="Split_barrel_FMN-bd"/>
</dbReference>
<keyword evidence="4" id="KW-1185">Reference proteome</keyword>
<reference evidence="3" key="1">
    <citation type="submission" date="2024-05" db="EMBL/GenBank/DDBJ databases">
        <title>Whole genome shotgun sequence of Streptomyces violascens NBRC 12920.</title>
        <authorList>
            <person name="Komaki H."/>
            <person name="Tamura T."/>
        </authorList>
    </citation>
    <scope>NUCLEOTIDE SEQUENCE</scope>
    <source>
        <strain evidence="3">NBRC 12920</strain>
    </source>
</reference>
<dbReference type="Proteomes" id="UP001050808">
    <property type="component" value="Unassembled WGS sequence"/>
</dbReference>
<organism evidence="3 4">
    <name type="scientific">Streptomyces violascens</name>
    <dbReference type="NCBI Taxonomy" id="67381"/>
    <lineage>
        <taxon>Bacteria</taxon>
        <taxon>Bacillati</taxon>
        <taxon>Actinomycetota</taxon>
        <taxon>Actinomycetes</taxon>
        <taxon>Kitasatosporales</taxon>
        <taxon>Streptomycetaceae</taxon>
        <taxon>Streptomyces</taxon>
    </lineage>
</organism>